<name>A0ABP0MQS5_9DINO</name>
<proteinExistence type="predicted"/>
<evidence type="ECO:0000256" key="1">
    <source>
        <dbReference type="SAM" id="MobiDB-lite"/>
    </source>
</evidence>
<feature type="region of interest" description="Disordered" evidence="1">
    <location>
        <begin position="1"/>
        <end position="25"/>
    </location>
</feature>
<comment type="caution">
    <text evidence="2">The sequence shown here is derived from an EMBL/GenBank/DDBJ whole genome shotgun (WGS) entry which is preliminary data.</text>
</comment>
<protein>
    <submittedName>
        <fullName evidence="2">Uncharacterized protein</fullName>
    </submittedName>
</protein>
<keyword evidence="3" id="KW-1185">Reference proteome</keyword>
<sequence>MSEESKKDEGLTIKFDREGSRPGKDYERWGLVGNVISQTLDEKLSQATYERLGRVLDQVFDMRIEKGDGEGATAYHVEKDYQGLEEEDYERFGELSDLWNCEQSETTVVEPPDEASALQYGSEGMEVESVHLDEDIIVNDGTTEKLKYSNAPATTISSNGRVSWEYGPSDQMRSEHIPVTETGRLTSTNSFRGRIVNVYGGFGFLKQLGDADAQDIFFRAADVIGGV</sequence>
<reference evidence="2 3" key="1">
    <citation type="submission" date="2024-02" db="EMBL/GenBank/DDBJ databases">
        <authorList>
            <person name="Chen Y."/>
            <person name="Shah S."/>
            <person name="Dougan E. K."/>
            <person name="Thang M."/>
            <person name="Chan C."/>
        </authorList>
    </citation>
    <scope>NUCLEOTIDE SEQUENCE [LARGE SCALE GENOMIC DNA]</scope>
</reference>
<evidence type="ECO:0000313" key="3">
    <source>
        <dbReference type="Proteomes" id="UP001642464"/>
    </source>
</evidence>
<dbReference type="Proteomes" id="UP001642464">
    <property type="component" value="Unassembled WGS sequence"/>
</dbReference>
<dbReference type="EMBL" id="CAXAMM010022658">
    <property type="protein sequence ID" value="CAK9052374.1"/>
    <property type="molecule type" value="Genomic_DNA"/>
</dbReference>
<accession>A0ABP0MQS5</accession>
<evidence type="ECO:0000313" key="2">
    <source>
        <dbReference type="EMBL" id="CAK9052374.1"/>
    </source>
</evidence>
<organism evidence="2 3">
    <name type="scientific">Durusdinium trenchii</name>
    <dbReference type="NCBI Taxonomy" id="1381693"/>
    <lineage>
        <taxon>Eukaryota</taxon>
        <taxon>Sar</taxon>
        <taxon>Alveolata</taxon>
        <taxon>Dinophyceae</taxon>
        <taxon>Suessiales</taxon>
        <taxon>Symbiodiniaceae</taxon>
        <taxon>Durusdinium</taxon>
    </lineage>
</organism>
<gene>
    <name evidence="2" type="ORF">SCF082_LOCUS28657</name>
</gene>